<dbReference type="InterPro" id="IPR011803">
    <property type="entry name" value="AprA"/>
</dbReference>
<evidence type="ECO:0000259" key="4">
    <source>
        <dbReference type="Pfam" id="PF02910"/>
    </source>
</evidence>
<dbReference type="Pfam" id="PF02910">
    <property type="entry name" value="Succ_DH_flav_C"/>
    <property type="match status" value="1"/>
</dbReference>
<dbReference type="PANTHER" id="PTHR11632:SF51">
    <property type="entry name" value="SUCCINATE DEHYDROGENASE [UBIQUINONE] FLAVOPROTEIN SUBUNIT, MITOCHONDRIAL"/>
    <property type="match status" value="1"/>
</dbReference>
<sequence>MPANFETVEVTTDLLILGGGMSACGAAVEASYWAKKHGLKVTLVDKAAMERSGAVAMGLSALNQYVGLHEGKNTIKDYVDYVRMDLMGITREDLVANIARHVDSSVHLFEKWGLPIWTDEDGRYVHEGRWQLMINGESYKVVVAEAAKNALAESGGEYLERIFITEPLMDGDRVAGAVGFSVRENKFYVFKAKATIVAMGGAVHVFKPRSTGEGLGRAWYPPWNSGSSAYFTLRAGAEMTSQEVRFIPVRFKDAYGPVGAWFLLFKAAATNAMGGNYMVERRDELENWKPYGLVKPVPANLRNWLGMLDIMDGKSPISMRTEQAIQKIASEAGDEKAAKKKLKELESEAWEDFLDMTISQAILWAASNVEPEKKSSEIAAAEPYFIGSHSGASGAWVSGPEDLQTDETSKDYFWGYSHMATVKGMFCAGDASGASSHKFSSGSHAEGRIVGKAAVKYITENNSLPNVDGGQVEEIKGRMFKPLETFETHKNLTTDDEVNPNYIRPKMFMFRLQKIMDEYVGGVSSQFSTNKACLDRALELLTMLSEDSENLAAADLHELMRCWENVQRMWQAEAHTRTILFREETRWPGYYRRADFPTMDEDNWHAFANCRWDREKRDWEMIKRPMLHVFPKPLEHELLGG</sequence>
<dbReference type="GO" id="GO:0050660">
    <property type="term" value="F:flavin adenine dinucleotide binding"/>
    <property type="evidence" value="ECO:0007669"/>
    <property type="project" value="TreeGrafter"/>
</dbReference>
<dbReference type="AlphaFoldDB" id="Q3IBM2"/>
<dbReference type="GO" id="GO:0009055">
    <property type="term" value="F:electron transfer activity"/>
    <property type="evidence" value="ECO:0007669"/>
    <property type="project" value="TreeGrafter"/>
</dbReference>
<dbReference type="SUPFAM" id="SSF56425">
    <property type="entry name" value="Succinate dehydrogenase/fumarate reductase flavoprotein, catalytic domain"/>
    <property type="match status" value="1"/>
</dbReference>
<feature type="domain" description="FAD-dependent oxidoreductase 2 FAD-binding" evidence="3">
    <location>
        <begin position="13"/>
        <end position="248"/>
    </location>
</feature>
<gene>
    <name evidence="5" type="primary">aprA</name>
    <name evidence="5" type="ORF">39f70023</name>
</gene>
<accession>Q3IBM2</accession>
<dbReference type="EC" id="1.8.99.2" evidence="5"/>
<feature type="domain" description="Fumarate reductase/succinate dehydrogenase flavoprotein-like C-terminal" evidence="4">
    <location>
        <begin position="511"/>
        <end position="625"/>
    </location>
</feature>
<dbReference type="InterPro" id="IPR003953">
    <property type="entry name" value="FAD-dep_OxRdtase_2_FAD-bd"/>
</dbReference>
<dbReference type="InterPro" id="IPR037099">
    <property type="entry name" value="Fum_R/Succ_DH_flav-like_C_sf"/>
</dbReference>
<dbReference type="NCBIfam" id="TIGR02061">
    <property type="entry name" value="aprA"/>
    <property type="match status" value="1"/>
</dbReference>
<dbReference type="InterPro" id="IPR015939">
    <property type="entry name" value="Fum_Rdtase/Succ_DH_flav-like_C"/>
</dbReference>
<dbReference type="PANTHER" id="PTHR11632">
    <property type="entry name" value="SUCCINATE DEHYDROGENASE 2 FLAVOPROTEIN SUBUNIT"/>
    <property type="match status" value="1"/>
</dbReference>
<dbReference type="PIRSF" id="PIRSF000171">
    <property type="entry name" value="SDHA_APRA_LASPO"/>
    <property type="match status" value="1"/>
</dbReference>
<dbReference type="InterPro" id="IPR027477">
    <property type="entry name" value="Succ_DH/fumarate_Rdtase_cat_sf"/>
</dbReference>
<dbReference type="Gene3D" id="3.90.700.10">
    <property type="entry name" value="Succinate dehydrogenase/fumarate reductase flavoprotein, catalytic domain"/>
    <property type="match status" value="1"/>
</dbReference>
<dbReference type="InterPro" id="IPR030664">
    <property type="entry name" value="SdhA/FrdA/AprA"/>
</dbReference>
<name>Q3IBM2_9BACT</name>
<dbReference type="GO" id="GO:0009973">
    <property type="term" value="F:adenylyl-sulfate reductase activity"/>
    <property type="evidence" value="ECO:0007669"/>
    <property type="project" value="UniProtKB-EC"/>
</dbReference>
<evidence type="ECO:0000256" key="2">
    <source>
        <dbReference type="ARBA" id="ARBA00023002"/>
    </source>
</evidence>
<keyword evidence="2 5" id="KW-0560">Oxidoreductase</keyword>
<dbReference type="Gene3D" id="3.50.50.60">
    <property type="entry name" value="FAD/NAD(P)-binding domain"/>
    <property type="match status" value="1"/>
</dbReference>
<evidence type="ECO:0000259" key="3">
    <source>
        <dbReference type="Pfam" id="PF00890"/>
    </source>
</evidence>
<dbReference type="GO" id="GO:0005886">
    <property type="term" value="C:plasma membrane"/>
    <property type="evidence" value="ECO:0007669"/>
    <property type="project" value="TreeGrafter"/>
</dbReference>
<evidence type="ECO:0000313" key="5">
    <source>
        <dbReference type="EMBL" id="CAJ31180.1"/>
    </source>
</evidence>
<dbReference type="SUPFAM" id="SSF46977">
    <property type="entry name" value="Succinate dehydrogenase/fumarate reductase flavoprotein C-terminal domain"/>
    <property type="match status" value="1"/>
</dbReference>
<dbReference type="GO" id="GO:0009061">
    <property type="term" value="P:anaerobic respiration"/>
    <property type="evidence" value="ECO:0007669"/>
    <property type="project" value="TreeGrafter"/>
</dbReference>
<organism evidence="5">
    <name type="scientific">uncultured sulfate-reducing bacterium</name>
    <dbReference type="NCBI Taxonomy" id="153939"/>
    <lineage>
        <taxon>Bacteria</taxon>
        <taxon>environmental samples</taxon>
    </lineage>
</organism>
<reference evidence="5" key="1">
    <citation type="journal article" date="2005" name="J. Bacteriol.">
        <title>Clustered genes related to sulfate respiration in uncultured prokaryotes support the theory of their concomitant horizontal transfer.</title>
        <authorList>
            <person name="Mussmann M."/>
            <person name="Richter M."/>
            <person name="Lombardot T."/>
            <person name="Meyerdierks A."/>
            <person name="Kuever J."/>
            <person name="Kube M."/>
            <person name="Glockner F.O."/>
            <person name="Amann R."/>
        </authorList>
    </citation>
    <scope>NUCLEOTIDE SEQUENCE</scope>
</reference>
<keyword evidence="1" id="KW-0285">Flavoprotein</keyword>
<dbReference type="EMBL" id="CT025835">
    <property type="protein sequence ID" value="CAJ31180.1"/>
    <property type="molecule type" value="Genomic_DNA"/>
</dbReference>
<evidence type="ECO:0000256" key="1">
    <source>
        <dbReference type="ARBA" id="ARBA00022630"/>
    </source>
</evidence>
<dbReference type="Pfam" id="PF00890">
    <property type="entry name" value="FAD_binding_2"/>
    <property type="match status" value="1"/>
</dbReference>
<proteinExistence type="predicted"/>
<dbReference type="GO" id="GO:0000104">
    <property type="term" value="F:succinate dehydrogenase activity"/>
    <property type="evidence" value="ECO:0007669"/>
    <property type="project" value="TreeGrafter"/>
</dbReference>
<dbReference type="SUPFAM" id="SSF51905">
    <property type="entry name" value="FAD/NAD(P)-binding domain"/>
    <property type="match status" value="1"/>
</dbReference>
<protein>
    <submittedName>
        <fullName evidence="5">Adenylylsulfate reductase, subunit A</fullName>
        <ecNumber evidence="5">1.8.99.2</ecNumber>
    </submittedName>
</protein>
<dbReference type="InterPro" id="IPR036188">
    <property type="entry name" value="FAD/NAD-bd_sf"/>
</dbReference>